<feature type="coiled-coil region" evidence="10">
    <location>
        <begin position="37"/>
        <end position="89"/>
    </location>
</feature>
<evidence type="ECO:0000259" key="13">
    <source>
        <dbReference type="Pfam" id="PF08496"/>
    </source>
</evidence>
<proteinExistence type="inferred from homology"/>
<dbReference type="Proteomes" id="UP000006201">
    <property type="component" value="Unassembled WGS sequence"/>
</dbReference>
<dbReference type="eggNOG" id="COG0616">
    <property type="taxonomic scope" value="Bacteria"/>
</dbReference>
<dbReference type="OrthoDB" id="5614232at2"/>
<feature type="domain" description="Peptidase S49 N-terminal proteobacteria" evidence="13">
    <location>
        <begin position="2"/>
        <end position="146"/>
    </location>
</feature>
<keyword evidence="7" id="KW-0720">Serine protease</keyword>
<feature type="transmembrane region" description="Helical" evidence="11">
    <location>
        <begin position="6"/>
        <end position="32"/>
    </location>
</feature>
<name>A4CBK8_9GAMM</name>
<dbReference type="NCBIfam" id="NF008745">
    <property type="entry name" value="PRK11778.1"/>
    <property type="match status" value="1"/>
</dbReference>
<dbReference type="GO" id="GO:0004252">
    <property type="term" value="F:serine-type endopeptidase activity"/>
    <property type="evidence" value="ECO:0007669"/>
    <property type="project" value="InterPro"/>
</dbReference>
<dbReference type="EMBL" id="AAOH01000005">
    <property type="protein sequence ID" value="EAR27745.1"/>
    <property type="molecule type" value="Genomic_DNA"/>
</dbReference>
<evidence type="ECO:0000256" key="8">
    <source>
        <dbReference type="ARBA" id="ARBA00022989"/>
    </source>
</evidence>
<evidence type="ECO:0000256" key="1">
    <source>
        <dbReference type="ARBA" id="ARBA00004236"/>
    </source>
</evidence>
<dbReference type="PANTHER" id="PTHR42987:SF4">
    <property type="entry name" value="PROTEASE SOHB-RELATED"/>
    <property type="match status" value="1"/>
</dbReference>
<evidence type="ECO:0000256" key="9">
    <source>
        <dbReference type="ARBA" id="ARBA00023136"/>
    </source>
</evidence>
<dbReference type="SUPFAM" id="SSF52096">
    <property type="entry name" value="ClpP/crotonase"/>
    <property type="match status" value="1"/>
</dbReference>
<dbReference type="Gene3D" id="3.90.226.10">
    <property type="entry name" value="2-enoyl-CoA Hydratase, Chain A, domain 1"/>
    <property type="match status" value="1"/>
</dbReference>
<keyword evidence="9 11" id="KW-0472">Membrane</keyword>
<comment type="similarity">
    <text evidence="2">Belongs to the peptidase S49 family.</text>
</comment>
<comment type="subcellular location">
    <subcellularLocation>
        <location evidence="1">Cell membrane</location>
    </subcellularLocation>
</comment>
<evidence type="ECO:0000256" key="10">
    <source>
        <dbReference type="SAM" id="Coils"/>
    </source>
</evidence>
<organism evidence="14 15">
    <name type="scientific">Pseudoalteromonas tunicata D2</name>
    <dbReference type="NCBI Taxonomy" id="87626"/>
    <lineage>
        <taxon>Bacteria</taxon>
        <taxon>Pseudomonadati</taxon>
        <taxon>Pseudomonadota</taxon>
        <taxon>Gammaproteobacteria</taxon>
        <taxon>Alteromonadales</taxon>
        <taxon>Pseudoalteromonadaceae</taxon>
        <taxon>Pseudoalteromonas</taxon>
    </lineage>
</organism>
<dbReference type="InterPro" id="IPR047272">
    <property type="entry name" value="S49_SppA_C"/>
</dbReference>
<evidence type="ECO:0000256" key="4">
    <source>
        <dbReference type="ARBA" id="ARBA00022670"/>
    </source>
</evidence>
<dbReference type="HOGENOM" id="CLU_070316_0_0_6"/>
<evidence type="ECO:0000256" key="11">
    <source>
        <dbReference type="SAM" id="Phobius"/>
    </source>
</evidence>
<reference evidence="14 15" key="1">
    <citation type="submission" date="2006-02" db="EMBL/GenBank/DDBJ databases">
        <authorList>
            <person name="Moran M.A."/>
            <person name="Kjelleberg S."/>
            <person name="Egan S."/>
            <person name="Saunders N."/>
            <person name="Thomas T."/>
            <person name="Ferriera S."/>
            <person name="Johnson J."/>
            <person name="Kravitz S."/>
            <person name="Halpern A."/>
            <person name="Remington K."/>
            <person name="Beeson K."/>
            <person name="Tran B."/>
            <person name="Rogers Y.-H."/>
            <person name="Friedman R."/>
            <person name="Venter J.C."/>
        </authorList>
    </citation>
    <scope>NUCLEOTIDE SEQUENCE [LARGE SCALE GENOMIC DNA]</scope>
    <source>
        <strain evidence="14 15">D2</strain>
    </source>
</reference>
<comment type="caution">
    <text evidence="14">The sequence shown here is derived from an EMBL/GenBank/DDBJ whole genome shotgun (WGS) entry which is preliminary data.</text>
</comment>
<protein>
    <submittedName>
        <fullName evidence="14">Protease (May metabolize cleaved signal peptides)</fullName>
    </submittedName>
</protein>
<dbReference type="GO" id="GO:0005886">
    <property type="term" value="C:plasma membrane"/>
    <property type="evidence" value="ECO:0007669"/>
    <property type="project" value="UniProtKB-SubCell"/>
</dbReference>
<dbReference type="CDD" id="cd07023">
    <property type="entry name" value="S49_Sppa_N_C"/>
    <property type="match status" value="1"/>
</dbReference>
<evidence type="ECO:0000313" key="14">
    <source>
        <dbReference type="EMBL" id="EAR27745.1"/>
    </source>
</evidence>
<evidence type="ECO:0000256" key="5">
    <source>
        <dbReference type="ARBA" id="ARBA00022692"/>
    </source>
</evidence>
<dbReference type="Gene3D" id="6.20.330.10">
    <property type="match status" value="1"/>
</dbReference>
<evidence type="ECO:0000256" key="6">
    <source>
        <dbReference type="ARBA" id="ARBA00022801"/>
    </source>
</evidence>
<evidence type="ECO:0000256" key="2">
    <source>
        <dbReference type="ARBA" id="ARBA00008683"/>
    </source>
</evidence>
<dbReference type="InterPro" id="IPR013703">
    <property type="entry name" value="Peptidase_S49_N_proteobac"/>
</dbReference>
<keyword evidence="4 14" id="KW-0645">Protease</keyword>
<evidence type="ECO:0000256" key="3">
    <source>
        <dbReference type="ARBA" id="ARBA00022475"/>
    </source>
</evidence>
<dbReference type="InterPro" id="IPR002142">
    <property type="entry name" value="Peptidase_S49"/>
</dbReference>
<dbReference type="AlphaFoldDB" id="A4CBK8"/>
<keyword evidence="6" id="KW-0378">Hydrolase</keyword>
<dbReference type="STRING" id="87626.PTD2_18025"/>
<evidence type="ECO:0000313" key="15">
    <source>
        <dbReference type="Proteomes" id="UP000006201"/>
    </source>
</evidence>
<dbReference type="Pfam" id="PF01343">
    <property type="entry name" value="Peptidase_S49"/>
    <property type="match status" value="1"/>
</dbReference>
<dbReference type="GO" id="GO:0006508">
    <property type="term" value="P:proteolysis"/>
    <property type="evidence" value="ECO:0007669"/>
    <property type="project" value="UniProtKB-KW"/>
</dbReference>
<keyword evidence="15" id="KW-1185">Reference proteome</keyword>
<sequence length="337" mass="37399">MEFLYQYGLFLAETVTFVVAFIVIAASVAGVAQKPKAKKGQIELDDVSLQLNELKSQFLSATLSKDEFKAFEKDEKKRLKQQKNDVKNKVYVLDFNGSIDAREVDELREEITAILTVAQAGKDQVLLRLESGGGVVHGYGLAASQLERIKNAGINLTVCVDKVAASGGYMMACVADKVVAAPFAIIGSIGVIAQIPNFNKILKKNDIEFEQITAGEFKRTLTLFGENTDQARDKFREEIQQTHELFKQFVSLKRPTLDLTEVATGEHWFASQAIEKGLVDEIATSDDVLLTFNQQSQIYKVKFSHKKTLADKFSIGLTKGIERSILSILSTLQRLKP</sequence>
<evidence type="ECO:0000259" key="12">
    <source>
        <dbReference type="Pfam" id="PF01343"/>
    </source>
</evidence>
<keyword evidence="10" id="KW-0175">Coiled coil</keyword>
<dbReference type="InterPro" id="IPR029045">
    <property type="entry name" value="ClpP/crotonase-like_dom_sf"/>
</dbReference>
<dbReference type="PANTHER" id="PTHR42987">
    <property type="entry name" value="PEPTIDASE S49"/>
    <property type="match status" value="1"/>
</dbReference>
<feature type="domain" description="Peptidase S49" evidence="12">
    <location>
        <begin position="150"/>
        <end position="297"/>
    </location>
</feature>
<keyword evidence="5 11" id="KW-0812">Transmembrane</keyword>
<gene>
    <name evidence="14" type="ORF">PTD2_18025</name>
</gene>
<accession>A4CBK8</accession>
<keyword evidence="3" id="KW-1003">Cell membrane</keyword>
<evidence type="ECO:0000256" key="7">
    <source>
        <dbReference type="ARBA" id="ARBA00022825"/>
    </source>
</evidence>
<dbReference type="RefSeq" id="WP_009839577.1">
    <property type="nucleotide sequence ID" value="NZ_CH959301.1"/>
</dbReference>
<dbReference type="Pfam" id="PF08496">
    <property type="entry name" value="Peptidase_S49_N"/>
    <property type="match status" value="1"/>
</dbReference>
<keyword evidence="8 11" id="KW-1133">Transmembrane helix</keyword>